<dbReference type="Proteomes" id="UP000887572">
    <property type="component" value="Unplaced"/>
</dbReference>
<evidence type="ECO:0000313" key="1">
    <source>
        <dbReference type="Proteomes" id="UP000887572"/>
    </source>
</evidence>
<sequence length="203" mass="23907">MPTDMKTAQTNLNKFNELELKLERRLEENVKTKWPQKILQMDNLLTKINENVKNQLDGQFIQQILEEARLIVVYAQSNLQLVVSKLHILTSDPVIKGEVIIYAELHKTKQTTKALLQTINSQFYIINTYHSERAKLLKNLERSQGDDAVVEFDQKCIDQLKLFFVMVRNFGLNVFEMLDQHLEYMLTLKKKSKIEEFHDSMYT</sequence>
<proteinExistence type="predicted"/>
<reference evidence="2" key="1">
    <citation type="submission" date="2022-11" db="UniProtKB">
        <authorList>
            <consortium name="WormBaseParasite"/>
        </authorList>
    </citation>
    <scope>IDENTIFICATION</scope>
</reference>
<name>A0A914H5K4_GLORO</name>
<dbReference type="AlphaFoldDB" id="A0A914H5K4"/>
<organism evidence="1 2">
    <name type="scientific">Globodera rostochiensis</name>
    <name type="common">Golden nematode worm</name>
    <name type="synonym">Heterodera rostochiensis</name>
    <dbReference type="NCBI Taxonomy" id="31243"/>
    <lineage>
        <taxon>Eukaryota</taxon>
        <taxon>Metazoa</taxon>
        <taxon>Ecdysozoa</taxon>
        <taxon>Nematoda</taxon>
        <taxon>Chromadorea</taxon>
        <taxon>Rhabditida</taxon>
        <taxon>Tylenchina</taxon>
        <taxon>Tylenchomorpha</taxon>
        <taxon>Tylenchoidea</taxon>
        <taxon>Heteroderidae</taxon>
        <taxon>Heteroderinae</taxon>
        <taxon>Globodera</taxon>
    </lineage>
</organism>
<protein>
    <submittedName>
        <fullName evidence="2">Uncharacterized protein</fullName>
    </submittedName>
</protein>
<dbReference type="GO" id="GO:0008537">
    <property type="term" value="C:proteasome activator complex"/>
    <property type="evidence" value="ECO:0007669"/>
    <property type="project" value="InterPro"/>
</dbReference>
<dbReference type="WBParaSite" id="Gr19_v10_g14030.t1">
    <property type="protein sequence ID" value="Gr19_v10_g14030.t1"/>
    <property type="gene ID" value="Gr19_v10_g14030"/>
</dbReference>
<evidence type="ECO:0000313" key="2">
    <source>
        <dbReference type="WBParaSite" id="Gr19_v10_g14030.t1"/>
    </source>
</evidence>
<keyword evidence="1" id="KW-1185">Reference proteome</keyword>
<dbReference type="SUPFAM" id="SSF47216">
    <property type="entry name" value="Proteasome activator"/>
    <property type="match status" value="1"/>
</dbReference>
<dbReference type="InterPro" id="IPR036252">
    <property type="entry name" value="Proteasome_activ_sf"/>
</dbReference>
<accession>A0A914H5K4</accession>